<dbReference type="Proteomes" id="UP000654918">
    <property type="component" value="Unassembled WGS sequence"/>
</dbReference>
<protein>
    <submittedName>
        <fullName evidence="2">Uncharacterized protein</fullName>
    </submittedName>
</protein>
<dbReference type="AlphaFoldDB" id="A0A8H6K5U4"/>
<feature type="region of interest" description="Disordered" evidence="1">
    <location>
        <begin position="1"/>
        <end position="182"/>
    </location>
</feature>
<organism evidence="2 3">
    <name type="scientific">Colletotrichum plurivorum</name>
    <dbReference type="NCBI Taxonomy" id="2175906"/>
    <lineage>
        <taxon>Eukaryota</taxon>
        <taxon>Fungi</taxon>
        <taxon>Dikarya</taxon>
        <taxon>Ascomycota</taxon>
        <taxon>Pezizomycotina</taxon>
        <taxon>Sordariomycetes</taxon>
        <taxon>Hypocreomycetidae</taxon>
        <taxon>Glomerellales</taxon>
        <taxon>Glomerellaceae</taxon>
        <taxon>Colletotrichum</taxon>
        <taxon>Colletotrichum orchidearum species complex</taxon>
    </lineage>
</organism>
<feature type="compositionally biased region" description="Basic and acidic residues" evidence="1">
    <location>
        <begin position="126"/>
        <end position="160"/>
    </location>
</feature>
<keyword evidence="3" id="KW-1185">Reference proteome</keyword>
<comment type="caution">
    <text evidence="2">The sequence shown here is derived from an EMBL/GenBank/DDBJ whole genome shotgun (WGS) entry which is preliminary data.</text>
</comment>
<reference evidence="2" key="1">
    <citation type="journal article" date="2020" name="Phytopathology">
        <title>Genome Sequence Resources of Colletotrichum truncatum, C. plurivorum, C. musicola, and C. sojae: Four Species Pathogenic to Soybean (Glycine max).</title>
        <authorList>
            <person name="Rogerio F."/>
            <person name="Boufleur T.R."/>
            <person name="Ciampi-Guillardi M."/>
            <person name="Sukno S.A."/>
            <person name="Thon M.R."/>
            <person name="Massola Junior N.S."/>
            <person name="Baroncelli R."/>
        </authorList>
    </citation>
    <scope>NUCLEOTIDE SEQUENCE</scope>
    <source>
        <strain evidence="2">LFN00145</strain>
    </source>
</reference>
<dbReference type="EMBL" id="WIGO01000181">
    <property type="protein sequence ID" value="KAF6825045.1"/>
    <property type="molecule type" value="Genomic_DNA"/>
</dbReference>
<sequence>MSSAPPQPPKAEAYTTTSNPASKNPAEDTAAWESEASARDAVLGRKPFPQPQSRGSDDAVPSSLGQGVHSSGPVDETERANTARGTGKRLENPNVEAEQMATLGEGEVADAVERKSGTQKVPGQDVKYDDYAGGLERKKEEQKEAREAVKEAREAVKEARSQGVDVDGGFGGRAGNEDNRDV</sequence>
<gene>
    <name evidence="2" type="ORF">CPLU01_10498</name>
</gene>
<proteinExistence type="predicted"/>
<evidence type="ECO:0000313" key="3">
    <source>
        <dbReference type="Proteomes" id="UP000654918"/>
    </source>
</evidence>
<accession>A0A8H6K5U4</accession>
<evidence type="ECO:0000313" key="2">
    <source>
        <dbReference type="EMBL" id="KAF6825045.1"/>
    </source>
</evidence>
<name>A0A8H6K5U4_9PEZI</name>
<evidence type="ECO:0000256" key="1">
    <source>
        <dbReference type="SAM" id="MobiDB-lite"/>
    </source>
</evidence>